<protein>
    <recommendedName>
        <fullName evidence="7">Deoxyuridine 5'-triphosphate nucleotidohydrolase</fullName>
        <shortName evidence="7">dUTPase</shortName>
        <ecNumber evidence="7">3.6.1.23</ecNumber>
    </recommendedName>
    <alternativeName>
        <fullName evidence="7">dUTP pyrophosphatase</fullName>
    </alternativeName>
</protein>
<dbReference type="Pfam" id="PF00692">
    <property type="entry name" value="dUTPase"/>
    <property type="match status" value="1"/>
</dbReference>
<comment type="pathway">
    <text evidence="7">Pyrimidine metabolism; dUMP biosynthesis; dUMP from dCTP (dUTP route): step 2/2.</text>
</comment>
<dbReference type="GO" id="GO:0004170">
    <property type="term" value="F:dUTP diphosphatase activity"/>
    <property type="evidence" value="ECO:0007669"/>
    <property type="project" value="UniProtKB-UniRule"/>
</dbReference>
<dbReference type="SUPFAM" id="SSF51283">
    <property type="entry name" value="dUTPase-like"/>
    <property type="match status" value="1"/>
</dbReference>
<dbReference type="PANTHER" id="PTHR11241">
    <property type="entry name" value="DEOXYURIDINE 5'-TRIPHOSPHATE NUCLEOTIDOHYDROLASE"/>
    <property type="match status" value="1"/>
</dbReference>
<dbReference type="InterPro" id="IPR008181">
    <property type="entry name" value="dUTPase"/>
</dbReference>
<evidence type="ECO:0000313" key="10">
    <source>
        <dbReference type="Proteomes" id="UP000593765"/>
    </source>
</evidence>
<comment type="similarity">
    <text evidence="1 7">Belongs to the dUTPase family.</text>
</comment>
<keyword evidence="10" id="KW-1185">Reference proteome</keyword>
<feature type="domain" description="dUTPase-like" evidence="8">
    <location>
        <begin position="19"/>
        <end position="149"/>
    </location>
</feature>
<dbReference type="NCBIfam" id="TIGR00576">
    <property type="entry name" value="dut"/>
    <property type="match status" value="1"/>
</dbReference>
<dbReference type="FunFam" id="2.70.40.10:FF:000002">
    <property type="entry name" value="dUTP diphosphatase"/>
    <property type="match status" value="1"/>
</dbReference>
<feature type="binding site" evidence="7">
    <location>
        <begin position="70"/>
        <end position="72"/>
    </location>
    <ligand>
        <name>substrate</name>
    </ligand>
</feature>
<evidence type="ECO:0000256" key="2">
    <source>
        <dbReference type="ARBA" id="ARBA00022723"/>
    </source>
</evidence>
<organism evidence="9 10">
    <name type="scientific">Humisphaera borealis</name>
    <dbReference type="NCBI Taxonomy" id="2807512"/>
    <lineage>
        <taxon>Bacteria</taxon>
        <taxon>Pseudomonadati</taxon>
        <taxon>Planctomycetota</taxon>
        <taxon>Phycisphaerae</taxon>
        <taxon>Tepidisphaerales</taxon>
        <taxon>Tepidisphaeraceae</taxon>
        <taxon>Humisphaera</taxon>
    </lineage>
</organism>
<dbReference type="RefSeq" id="WP_206291850.1">
    <property type="nucleotide sequence ID" value="NZ_CP063458.1"/>
</dbReference>
<keyword evidence="4 7" id="KW-0460">Magnesium</keyword>
<name>A0A7M2WTR4_9BACT</name>
<evidence type="ECO:0000256" key="1">
    <source>
        <dbReference type="ARBA" id="ARBA00006581"/>
    </source>
</evidence>
<comment type="caution">
    <text evidence="7">Lacks conserved residue(s) required for the propagation of feature annotation.</text>
</comment>
<dbReference type="GO" id="GO:0006226">
    <property type="term" value="P:dUMP biosynthetic process"/>
    <property type="evidence" value="ECO:0007669"/>
    <property type="project" value="UniProtKB-UniRule"/>
</dbReference>
<dbReference type="UniPathway" id="UPA00610">
    <property type="reaction ID" value="UER00666"/>
</dbReference>
<dbReference type="KEGG" id="hbs:IPV69_21850"/>
<dbReference type="GO" id="GO:0000287">
    <property type="term" value="F:magnesium ion binding"/>
    <property type="evidence" value="ECO:0007669"/>
    <property type="project" value="UniProtKB-UniRule"/>
</dbReference>
<keyword evidence="3 7" id="KW-0378">Hydrolase</keyword>
<feature type="binding site" evidence="7">
    <location>
        <begin position="87"/>
        <end position="89"/>
    </location>
    <ligand>
        <name>substrate</name>
    </ligand>
</feature>
<dbReference type="Proteomes" id="UP000593765">
    <property type="component" value="Chromosome"/>
</dbReference>
<dbReference type="InterPro" id="IPR036157">
    <property type="entry name" value="dUTPase-like_sf"/>
</dbReference>
<dbReference type="PANTHER" id="PTHR11241:SF0">
    <property type="entry name" value="DEOXYURIDINE 5'-TRIPHOSPHATE NUCLEOTIDOHYDROLASE"/>
    <property type="match status" value="1"/>
</dbReference>
<comment type="function">
    <text evidence="7">This enzyme is involved in nucleotide metabolism: it produces dUMP, the immediate precursor of thymidine nucleotides and it decreases the intracellular concentration of dUTP so that uracil cannot be incorporated into DNA.</text>
</comment>
<accession>A0A7M2WTR4</accession>
<dbReference type="EMBL" id="CP063458">
    <property type="protein sequence ID" value="QOV88843.1"/>
    <property type="molecule type" value="Genomic_DNA"/>
</dbReference>
<reference evidence="9 10" key="1">
    <citation type="submission" date="2020-10" db="EMBL/GenBank/DDBJ databases">
        <title>Wide distribution of Phycisphaera-like planctomycetes from WD2101 soil group in peatlands and genome analysis of the first cultivated representative.</title>
        <authorList>
            <person name="Dedysh S.N."/>
            <person name="Beletsky A.V."/>
            <person name="Ivanova A."/>
            <person name="Kulichevskaya I.S."/>
            <person name="Suzina N.E."/>
            <person name="Philippov D.A."/>
            <person name="Rakitin A.L."/>
            <person name="Mardanov A.V."/>
            <person name="Ravin N.V."/>
        </authorList>
    </citation>
    <scope>NUCLEOTIDE SEQUENCE [LARGE SCALE GENOMIC DNA]</scope>
    <source>
        <strain evidence="9 10">M1803</strain>
    </source>
</reference>
<comment type="cofactor">
    <cofactor evidence="7">
        <name>Mg(2+)</name>
        <dbReference type="ChEBI" id="CHEBI:18420"/>
    </cofactor>
</comment>
<dbReference type="InterPro" id="IPR029054">
    <property type="entry name" value="dUTPase-like"/>
</dbReference>
<dbReference type="AlphaFoldDB" id="A0A7M2WTR4"/>
<keyword evidence="2 7" id="KW-0479">Metal-binding</keyword>
<sequence length="150" mass="15816">MAATITVFLKRLPGGQDLPLPVRMTEESAGVDLRAAVTQTMTLPPGDVLVVPCGFAMAIPKGYEAQVRPRSGLASKHGITLVNSPGTIDSDYRGEVMVPLINLGKLPFVIERGMRIAQMLVLPVPPVSFVEVDALEATGRGTGGFGHTGH</sequence>
<evidence type="ECO:0000256" key="6">
    <source>
        <dbReference type="ARBA" id="ARBA00047686"/>
    </source>
</evidence>
<evidence type="ECO:0000256" key="7">
    <source>
        <dbReference type="HAMAP-Rule" id="MF_00116"/>
    </source>
</evidence>
<dbReference type="EC" id="3.6.1.23" evidence="7"/>
<evidence type="ECO:0000256" key="3">
    <source>
        <dbReference type="ARBA" id="ARBA00022801"/>
    </source>
</evidence>
<evidence type="ECO:0000313" key="9">
    <source>
        <dbReference type="EMBL" id="QOV88843.1"/>
    </source>
</evidence>
<evidence type="ECO:0000259" key="8">
    <source>
        <dbReference type="Pfam" id="PF00692"/>
    </source>
</evidence>
<dbReference type="HAMAP" id="MF_00116">
    <property type="entry name" value="dUTPase_bact"/>
    <property type="match status" value="1"/>
</dbReference>
<dbReference type="GO" id="GO:0046081">
    <property type="term" value="P:dUTP catabolic process"/>
    <property type="evidence" value="ECO:0007669"/>
    <property type="project" value="InterPro"/>
</dbReference>
<dbReference type="InterPro" id="IPR033704">
    <property type="entry name" value="dUTPase_trimeric"/>
</dbReference>
<dbReference type="CDD" id="cd07557">
    <property type="entry name" value="trimeric_dUTPase"/>
    <property type="match status" value="1"/>
</dbReference>
<feature type="binding site" evidence="7">
    <location>
        <position position="83"/>
    </location>
    <ligand>
        <name>substrate</name>
    </ligand>
</feature>
<evidence type="ECO:0000256" key="4">
    <source>
        <dbReference type="ARBA" id="ARBA00022842"/>
    </source>
</evidence>
<dbReference type="Gene3D" id="2.70.40.10">
    <property type="match status" value="1"/>
</dbReference>
<gene>
    <name evidence="7 9" type="primary">dut</name>
    <name evidence="9" type="ORF">IPV69_21850</name>
</gene>
<dbReference type="NCBIfam" id="NF001862">
    <property type="entry name" value="PRK00601.1"/>
    <property type="match status" value="1"/>
</dbReference>
<comment type="catalytic activity">
    <reaction evidence="6 7">
        <text>dUTP + H2O = dUMP + diphosphate + H(+)</text>
        <dbReference type="Rhea" id="RHEA:10248"/>
        <dbReference type="ChEBI" id="CHEBI:15377"/>
        <dbReference type="ChEBI" id="CHEBI:15378"/>
        <dbReference type="ChEBI" id="CHEBI:33019"/>
        <dbReference type="ChEBI" id="CHEBI:61555"/>
        <dbReference type="ChEBI" id="CHEBI:246422"/>
        <dbReference type="EC" id="3.6.1.23"/>
    </reaction>
</comment>
<keyword evidence="5 7" id="KW-0546">Nucleotide metabolism</keyword>
<proteinExistence type="inferred from homology"/>
<evidence type="ECO:0000256" key="5">
    <source>
        <dbReference type="ARBA" id="ARBA00023080"/>
    </source>
</evidence>